<dbReference type="Proteomes" id="UP000708208">
    <property type="component" value="Unassembled WGS sequence"/>
</dbReference>
<organism evidence="2 3">
    <name type="scientific">Allacma fusca</name>
    <dbReference type="NCBI Taxonomy" id="39272"/>
    <lineage>
        <taxon>Eukaryota</taxon>
        <taxon>Metazoa</taxon>
        <taxon>Ecdysozoa</taxon>
        <taxon>Arthropoda</taxon>
        <taxon>Hexapoda</taxon>
        <taxon>Collembola</taxon>
        <taxon>Symphypleona</taxon>
        <taxon>Sminthuridae</taxon>
        <taxon>Allacma</taxon>
    </lineage>
</organism>
<feature type="region of interest" description="Disordered" evidence="1">
    <location>
        <begin position="1"/>
        <end position="39"/>
    </location>
</feature>
<reference evidence="2" key="1">
    <citation type="submission" date="2021-06" db="EMBL/GenBank/DDBJ databases">
        <authorList>
            <person name="Hodson N. C."/>
            <person name="Mongue J. A."/>
            <person name="Jaron S. K."/>
        </authorList>
    </citation>
    <scope>NUCLEOTIDE SEQUENCE</scope>
</reference>
<dbReference type="EMBL" id="CAJVCH010079941">
    <property type="protein sequence ID" value="CAG7721479.1"/>
    <property type="molecule type" value="Genomic_DNA"/>
</dbReference>
<proteinExistence type="predicted"/>
<keyword evidence="3" id="KW-1185">Reference proteome</keyword>
<feature type="compositionally biased region" description="Polar residues" evidence="1">
    <location>
        <begin position="25"/>
        <end position="39"/>
    </location>
</feature>
<gene>
    <name evidence="2" type="ORF">AFUS01_LOCUS10693</name>
</gene>
<evidence type="ECO:0000313" key="2">
    <source>
        <dbReference type="EMBL" id="CAG7721479.1"/>
    </source>
</evidence>
<name>A0A8J2K757_9HEXA</name>
<protein>
    <submittedName>
        <fullName evidence="2">Uncharacterized protein</fullName>
    </submittedName>
</protein>
<dbReference type="AlphaFoldDB" id="A0A8J2K757"/>
<sequence>MRTIEKPLLLKNHDMTETQGPEGVSQRSSGTAVPNPSLTNGPHCILEGLHLQLCSPLMVRLDREGSRKHPFSFNARNLVFLELSHLTPSPQLFLFCPQQSFKSKCTSRPTQV</sequence>
<evidence type="ECO:0000313" key="3">
    <source>
        <dbReference type="Proteomes" id="UP000708208"/>
    </source>
</evidence>
<comment type="caution">
    <text evidence="2">The sequence shown here is derived from an EMBL/GenBank/DDBJ whole genome shotgun (WGS) entry which is preliminary data.</text>
</comment>
<evidence type="ECO:0000256" key="1">
    <source>
        <dbReference type="SAM" id="MobiDB-lite"/>
    </source>
</evidence>
<accession>A0A8J2K757</accession>